<evidence type="ECO:0000259" key="13">
    <source>
        <dbReference type="PROSITE" id="PS50089"/>
    </source>
</evidence>
<feature type="region of interest" description="Disordered" evidence="12">
    <location>
        <begin position="1"/>
        <end position="30"/>
    </location>
</feature>
<evidence type="ECO:0000256" key="11">
    <source>
        <dbReference type="PROSITE-ProRule" id="PRU00175"/>
    </source>
</evidence>
<dbReference type="SMART" id="SM00184">
    <property type="entry name" value="RING"/>
    <property type="match status" value="1"/>
</dbReference>
<keyword evidence="7 11" id="KW-0863">Zinc-finger</keyword>
<evidence type="ECO:0000256" key="1">
    <source>
        <dbReference type="ARBA" id="ARBA00000900"/>
    </source>
</evidence>
<dbReference type="PANTHER" id="PTHR23328:SF0">
    <property type="entry name" value="RING-TYPE DOMAIN-CONTAINING PROTEIN"/>
    <property type="match status" value="1"/>
</dbReference>
<dbReference type="AlphaFoldDB" id="A0AAD5X5N7"/>
<gene>
    <name evidence="14" type="ORF">HK097_007858</name>
</gene>
<organism evidence="14 15">
    <name type="scientific">Rhizophlyctis rosea</name>
    <dbReference type="NCBI Taxonomy" id="64517"/>
    <lineage>
        <taxon>Eukaryota</taxon>
        <taxon>Fungi</taxon>
        <taxon>Fungi incertae sedis</taxon>
        <taxon>Chytridiomycota</taxon>
        <taxon>Chytridiomycota incertae sedis</taxon>
        <taxon>Chytridiomycetes</taxon>
        <taxon>Rhizophlyctidales</taxon>
        <taxon>Rhizophlyctidaceae</taxon>
        <taxon>Rhizophlyctis</taxon>
    </lineage>
</organism>
<evidence type="ECO:0000256" key="10">
    <source>
        <dbReference type="ARBA" id="ARBA00023242"/>
    </source>
</evidence>
<keyword evidence="9" id="KW-0862">Zinc</keyword>
<feature type="region of interest" description="Disordered" evidence="12">
    <location>
        <begin position="651"/>
        <end position="788"/>
    </location>
</feature>
<name>A0AAD5X5N7_9FUNG</name>
<feature type="region of interest" description="Disordered" evidence="12">
    <location>
        <begin position="303"/>
        <end position="332"/>
    </location>
</feature>
<evidence type="ECO:0000313" key="14">
    <source>
        <dbReference type="EMBL" id="KAJ3051161.1"/>
    </source>
</evidence>
<dbReference type="GO" id="GO:0035861">
    <property type="term" value="C:site of double-strand break"/>
    <property type="evidence" value="ECO:0007669"/>
    <property type="project" value="TreeGrafter"/>
</dbReference>
<evidence type="ECO:0000313" key="15">
    <source>
        <dbReference type="Proteomes" id="UP001212841"/>
    </source>
</evidence>
<dbReference type="Proteomes" id="UP001212841">
    <property type="component" value="Unassembled WGS sequence"/>
</dbReference>
<keyword evidence="6" id="KW-0227">DNA damage</keyword>
<evidence type="ECO:0000256" key="9">
    <source>
        <dbReference type="ARBA" id="ARBA00022833"/>
    </source>
</evidence>
<keyword evidence="4" id="KW-0808">Transferase</keyword>
<evidence type="ECO:0000256" key="4">
    <source>
        <dbReference type="ARBA" id="ARBA00022679"/>
    </source>
</evidence>
<sequence>MSINIAPSTSQKRRRSASPEALNPRRPKPVDEETEAYTCPLCLKLLFKPVTTPCNHHFCLHCLKDLFESGEGVWGPIELKTDWEVDEVVTRPCPMCRKEVLKREMMSVNTNMDARIQAMFPETYLARQQELLDDSAHPLPSFTKKLYVGNRYKSVPPELPDEESKDSWVFFVHMATHKDEKTFIDHIEVDFRSANETTFQAFQSLPYEIPRAKSDVYLLRLVVHFKEEWNLTSVNNRKAYRISSRAMRTSWQLDFNGEGSMEEIEVRLRKNDLQLNAEINGQPVWPLERPQDERYRVPRHLQELAARQDGERQRQKARAREERQRQRKEVERRVENLEREEATNLEGWSAEQERELESLRQLQNRMEHDDANEDTSSDMDSAEDDRFDAPVFDGDADSWNVRDDDEEMPHRTGSASPMEIAEEEPASATESAAITVNVIEPTHDMNQERGSVMTQQIVSSTGTERRQRMPRRRRTVAEETARHDLDKELDEYMAMSDDEAWRRLPMRRSAADRHGVRDGNNCRPVSETRGNRGGFAYGTTTQGGPPAWAFGGTLIPMGGGPGPYMQPAYGTPLAHGATAAETPRGPFGYGHYAPAMDNRAFQYGQHAYGGMSNGPYQSGGRQEATNQGYGLYGSQQIHLNPAKMRLFASGQYAPQRDDRSSIGQHAPPTPTNSHPFQYDGRQHAPNQGYNFFGTGQFNPGTTRPAMAPGRSGVFRQPARGPRSGHYNARSSHCGQMRDGMRVEPDGRRRSSEPGRGDKVNGPAERDSGRERESRGTVSRWTFETGRRA</sequence>
<dbReference type="EC" id="2.3.2.27" evidence="3"/>
<comment type="caution">
    <text evidence="14">The sequence shown here is derived from an EMBL/GenBank/DDBJ whole genome shotgun (WGS) entry which is preliminary data.</text>
</comment>
<dbReference type="GO" id="GO:0031491">
    <property type="term" value="F:nucleosome binding"/>
    <property type="evidence" value="ECO:0007669"/>
    <property type="project" value="TreeGrafter"/>
</dbReference>
<evidence type="ECO:0000256" key="12">
    <source>
        <dbReference type="SAM" id="MobiDB-lite"/>
    </source>
</evidence>
<feature type="region of interest" description="Disordered" evidence="12">
    <location>
        <begin position="457"/>
        <end position="480"/>
    </location>
</feature>
<feature type="region of interest" description="Disordered" evidence="12">
    <location>
        <begin position="366"/>
        <end position="419"/>
    </location>
</feature>
<keyword evidence="10" id="KW-0539">Nucleus</keyword>
<evidence type="ECO:0000256" key="6">
    <source>
        <dbReference type="ARBA" id="ARBA00022763"/>
    </source>
</evidence>
<dbReference type="InterPro" id="IPR051657">
    <property type="entry name" value="RNF168/RNF169_E3_ubiq-ligase"/>
</dbReference>
<proteinExistence type="predicted"/>
<dbReference type="GO" id="GO:0005634">
    <property type="term" value="C:nucleus"/>
    <property type="evidence" value="ECO:0007669"/>
    <property type="project" value="UniProtKB-SubCell"/>
</dbReference>
<feature type="compositionally biased region" description="Basic and acidic residues" evidence="12">
    <location>
        <begin position="738"/>
        <end position="774"/>
    </location>
</feature>
<dbReference type="EMBL" id="JADGJD010000427">
    <property type="protein sequence ID" value="KAJ3051161.1"/>
    <property type="molecule type" value="Genomic_DNA"/>
</dbReference>
<dbReference type="InterPro" id="IPR001841">
    <property type="entry name" value="Znf_RING"/>
</dbReference>
<evidence type="ECO:0000256" key="3">
    <source>
        <dbReference type="ARBA" id="ARBA00012483"/>
    </source>
</evidence>
<comment type="catalytic activity">
    <reaction evidence="1">
        <text>S-ubiquitinyl-[E2 ubiquitin-conjugating enzyme]-L-cysteine + [acceptor protein]-L-lysine = [E2 ubiquitin-conjugating enzyme]-L-cysteine + N(6)-ubiquitinyl-[acceptor protein]-L-lysine.</text>
        <dbReference type="EC" id="2.3.2.27"/>
    </reaction>
</comment>
<feature type="region of interest" description="Disordered" evidence="12">
    <location>
        <begin position="512"/>
        <end position="540"/>
    </location>
</feature>
<keyword evidence="5" id="KW-0479">Metal-binding</keyword>
<dbReference type="PROSITE" id="PS00518">
    <property type="entry name" value="ZF_RING_1"/>
    <property type="match status" value="1"/>
</dbReference>
<dbReference type="GO" id="GO:0061630">
    <property type="term" value="F:ubiquitin protein ligase activity"/>
    <property type="evidence" value="ECO:0007669"/>
    <property type="project" value="UniProtKB-EC"/>
</dbReference>
<evidence type="ECO:0000256" key="5">
    <source>
        <dbReference type="ARBA" id="ARBA00022723"/>
    </source>
</evidence>
<dbReference type="SUPFAM" id="SSF57850">
    <property type="entry name" value="RING/U-box"/>
    <property type="match status" value="1"/>
</dbReference>
<accession>A0AAD5X5N7</accession>
<evidence type="ECO:0000256" key="7">
    <source>
        <dbReference type="ARBA" id="ARBA00022771"/>
    </source>
</evidence>
<feature type="compositionally biased region" description="Acidic residues" evidence="12">
    <location>
        <begin position="370"/>
        <end position="386"/>
    </location>
</feature>
<evidence type="ECO:0000256" key="2">
    <source>
        <dbReference type="ARBA" id="ARBA00004123"/>
    </source>
</evidence>
<dbReference type="PANTHER" id="PTHR23328">
    <property type="entry name" value="RING-TYPE DOMAIN-CONTAINING PROTEIN"/>
    <property type="match status" value="1"/>
</dbReference>
<comment type="subcellular location">
    <subcellularLocation>
        <location evidence="2">Nucleus</location>
    </subcellularLocation>
</comment>
<dbReference type="InterPro" id="IPR017907">
    <property type="entry name" value="Znf_RING_CS"/>
</dbReference>
<dbReference type="PROSITE" id="PS50089">
    <property type="entry name" value="ZF_RING_2"/>
    <property type="match status" value="1"/>
</dbReference>
<reference evidence="14" key="1">
    <citation type="submission" date="2020-05" db="EMBL/GenBank/DDBJ databases">
        <title>Phylogenomic resolution of chytrid fungi.</title>
        <authorList>
            <person name="Stajich J.E."/>
            <person name="Amses K."/>
            <person name="Simmons R."/>
            <person name="Seto K."/>
            <person name="Myers J."/>
            <person name="Bonds A."/>
            <person name="Quandt C.A."/>
            <person name="Barry K."/>
            <person name="Liu P."/>
            <person name="Grigoriev I."/>
            <person name="Longcore J.E."/>
            <person name="James T.Y."/>
        </authorList>
    </citation>
    <scope>NUCLEOTIDE SEQUENCE</scope>
    <source>
        <strain evidence="14">JEL0318</strain>
    </source>
</reference>
<protein>
    <recommendedName>
        <fullName evidence="3">RING-type E3 ubiquitin transferase</fullName>
        <ecNumber evidence="3">2.3.2.27</ecNumber>
    </recommendedName>
</protein>
<keyword evidence="15" id="KW-1185">Reference proteome</keyword>
<dbReference type="Pfam" id="PF15227">
    <property type="entry name" value="zf-C3HC4_4"/>
    <property type="match status" value="1"/>
</dbReference>
<dbReference type="GO" id="GO:0008270">
    <property type="term" value="F:zinc ion binding"/>
    <property type="evidence" value="ECO:0007669"/>
    <property type="project" value="UniProtKB-KW"/>
</dbReference>
<feature type="domain" description="RING-type" evidence="13">
    <location>
        <begin position="39"/>
        <end position="97"/>
    </location>
</feature>
<keyword evidence="8" id="KW-0833">Ubl conjugation pathway</keyword>
<evidence type="ECO:0000256" key="8">
    <source>
        <dbReference type="ARBA" id="ARBA00022786"/>
    </source>
</evidence>
<feature type="compositionally biased region" description="Polar residues" evidence="12">
    <location>
        <begin position="1"/>
        <end position="10"/>
    </location>
</feature>
<feature type="compositionally biased region" description="Polar residues" evidence="12">
    <location>
        <begin position="684"/>
        <end position="701"/>
    </location>
</feature>
<dbReference type="GO" id="GO:0006302">
    <property type="term" value="P:double-strand break repair"/>
    <property type="evidence" value="ECO:0007669"/>
    <property type="project" value="TreeGrafter"/>
</dbReference>
<dbReference type="Gene3D" id="3.30.40.10">
    <property type="entry name" value="Zinc/RING finger domain, C3HC4 (zinc finger)"/>
    <property type="match status" value="1"/>
</dbReference>
<dbReference type="InterPro" id="IPR013083">
    <property type="entry name" value="Znf_RING/FYVE/PHD"/>
</dbReference>